<accession>A0A7X5R130</accession>
<proteinExistence type="predicted"/>
<dbReference type="AlphaFoldDB" id="A0A7X5R130"/>
<comment type="caution">
    <text evidence="1">The sequence shown here is derived from an EMBL/GenBank/DDBJ whole genome shotgun (WGS) entry which is preliminary data.</text>
</comment>
<dbReference type="RefSeq" id="WP_167149605.1">
    <property type="nucleotide sequence ID" value="NZ_JAAMOX010000001.1"/>
</dbReference>
<evidence type="ECO:0000313" key="1">
    <source>
        <dbReference type="EMBL" id="NIH53744.1"/>
    </source>
</evidence>
<dbReference type="Pfam" id="PF12789">
    <property type="entry name" value="PTR"/>
    <property type="match status" value="1"/>
</dbReference>
<evidence type="ECO:0000313" key="2">
    <source>
        <dbReference type="Proteomes" id="UP000541033"/>
    </source>
</evidence>
<reference evidence="1 2" key="1">
    <citation type="submission" date="2020-02" db="EMBL/GenBank/DDBJ databases">
        <title>Sequencing the genomes of 1000 actinobacteria strains.</title>
        <authorList>
            <person name="Klenk H.-P."/>
        </authorList>
    </citation>
    <scope>NUCLEOTIDE SEQUENCE [LARGE SCALE GENOMIC DNA]</scope>
    <source>
        <strain evidence="1 2">DSM 27960</strain>
    </source>
</reference>
<evidence type="ECO:0008006" key="3">
    <source>
        <dbReference type="Google" id="ProtNLM"/>
    </source>
</evidence>
<keyword evidence="2" id="KW-1185">Reference proteome</keyword>
<organism evidence="1 2">
    <name type="scientific">Lysinibacter cavernae</name>
    <dbReference type="NCBI Taxonomy" id="1640652"/>
    <lineage>
        <taxon>Bacteria</taxon>
        <taxon>Bacillati</taxon>
        <taxon>Actinomycetota</taxon>
        <taxon>Actinomycetes</taxon>
        <taxon>Micrococcales</taxon>
        <taxon>Microbacteriaceae</taxon>
        <taxon>Lysinibacter</taxon>
    </lineage>
</organism>
<name>A0A7X5R130_9MICO</name>
<protein>
    <recommendedName>
        <fullName evidence="3">Phage tail protein</fullName>
    </recommendedName>
</protein>
<sequence>MQKEFLVNIKGDKGDKGDANTLRIGAVVTGETGTPASAVISGTAPDQTLSLTLPRGEKGETGAGQKWEEIENLPATFPPLTHTHTVAQVTGLDAALTGKAPAVHSHALSQVNGLDAALAEKAQSIHSHETSQVAGLDAALVALESRQKVWGGLVGGQSDTQGLFTVSHSLKVTPKWVQTALKSQSNETKNQLFRLLVWGQTSTGVTLRLYNTVDGTPVQNNWVEFYLTVGA</sequence>
<dbReference type="EMBL" id="JAAMOX010000001">
    <property type="protein sequence ID" value="NIH53744.1"/>
    <property type="molecule type" value="Genomic_DNA"/>
</dbReference>
<dbReference type="Proteomes" id="UP000541033">
    <property type="component" value="Unassembled WGS sequence"/>
</dbReference>
<gene>
    <name evidence="1" type="ORF">FHX76_001612</name>
</gene>